<accession>A0A931FML9</accession>
<dbReference type="NCBIfam" id="TIGR04183">
    <property type="entry name" value="Por_Secre_tail"/>
    <property type="match status" value="1"/>
</dbReference>
<dbReference type="SUPFAM" id="SSF81296">
    <property type="entry name" value="E set domains"/>
    <property type="match status" value="5"/>
</dbReference>
<feature type="domain" description="IPT/TIG" evidence="3">
    <location>
        <begin position="458"/>
        <end position="545"/>
    </location>
</feature>
<dbReference type="AlphaFoldDB" id="A0A931FML9"/>
<evidence type="ECO:0000256" key="2">
    <source>
        <dbReference type="SAM" id="SignalP"/>
    </source>
</evidence>
<protein>
    <submittedName>
        <fullName evidence="4">IPT/TIG domain-containing protein</fullName>
    </submittedName>
</protein>
<gene>
    <name evidence="4" type="ORF">I2I01_20930</name>
</gene>
<evidence type="ECO:0000256" key="1">
    <source>
        <dbReference type="ARBA" id="ARBA00022729"/>
    </source>
</evidence>
<dbReference type="InterPro" id="IPR014756">
    <property type="entry name" value="Ig_E-set"/>
</dbReference>
<dbReference type="InterPro" id="IPR013783">
    <property type="entry name" value="Ig-like_fold"/>
</dbReference>
<dbReference type="CDD" id="cd00102">
    <property type="entry name" value="IPT"/>
    <property type="match status" value="4"/>
</dbReference>
<evidence type="ECO:0000259" key="3">
    <source>
        <dbReference type="SMART" id="SM00429"/>
    </source>
</evidence>
<feature type="domain" description="IPT/TIG" evidence="3">
    <location>
        <begin position="550"/>
        <end position="630"/>
    </location>
</feature>
<dbReference type="PANTHER" id="PTHR46769:SF2">
    <property type="entry name" value="FIBROCYSTIN-L ISOFORM 2 PRECURSOR-RELATED"/>
    <property type="match status" value="1"/>
</dbReference>
<reference evidence="4 5" key="1">
    <citation type="submission" date="2020-11" db="EMBL/GenBank/DDBJ databases">
        <authorList>
            <person name="Kim M.K."/>
        </authorList>
    </citation>
    <scope>NUCLEOTIDE SEQUENCE [LARGE SCALE GENOMIC DNA]</scope>
    <source>
        <strain evidence="4 5">BT439</strain>
    </source>
</reference>
<keyword evidence="1 2" id="KW-0732">Signal</keyword>
<evidence type="ECO:0000313" key="5">
    <source>
        <dbReference type="Proteomes" id="UP000645610"/>
    </source>
</evidence>
<proteinExistence type="predicted"/>
<sequence>MKQFFAARLLKCLMFLACLWPLVGSAAPFTPGNIVVVRVGDGTTVTASGAAAATFLLEYTPAGVLVQTIALPTAAAGTNSILTNTASSSSDALMTRSANGAYLVLTGYDAAVGTTGLTNTASTANNRVIARIAPDGTFDTSTRISDAFSGTSSSTANIRSAATQDGTSFYAVGSNTGVRLVPFGNSATAATTAISTSAPTNIRGVNIFGGNLYVSAASGAFQGIAQVGTGLPTTSGQTITALPGFPTATGPSPYGFYAADLSTTVPGIDVIYIADDRTATDGGIQKWSLVGGTWAFNGSMAASPAVAIRGLDGNTTSTGVSLVASGNGGIYFVTDNTGYNVAPPTTPLTAVVPAPGSNAVFRGVAFAPVAATAAPTITSFTPTSGATGATVTITGTNLTGATAVTLNGVAITGFTVVNGTTITFTVPTGATSGTIAVTTPGGTATSTGTFTVSAPVAAPTITSLSPATATAGGAAFTLTVTGTGFVSGSVVNFGSTALTTTFVSATSLTAAVPASAIATAGTYNVTVVNPAASGGTSAASTFTVTAAVAAPTITSFTPTSGAAGATVTITGTNFTGATAVTLNGVAITGFTVVNATTITFTVPATGATSGTIAVTTPGGTATSTGTFTVTPAAVTPTITQLSPGVQVVGGAPLTVTVTGTGFTPTSTVNFNGVSYAQTTSTATTIEAVIPTSAFTTAGSFPVTVTNSAGTSNAFTLTVNNPSTAGAFEDFESGTKTGYAAGTVTLTSGTWTFSDALIGNAFNDRANGLKSARIRVGFIRMDFDKPNGAGTVIVNAGTFGTDTGATFILEKSTDGGTTFTTVPGAPATLTNTITPYTFTVNQAGNVRFRITSTATATTQRINIDDISISNYTAPAAPTITSFTPTTGGPATTVTVTGTNFTGATAVTIGGFTVTNFTVVNATTITFVVPGGTGSVNGRISVTTPGGTVTSTGTFNLVSAVAASQAMPGLTAFPNPATDRVTLTLPATGAATVALRDLAGRLVLAPTTLGADKQVLLPAGLAAGVYVLEVRQGEVFAVRRIVKN</sequence>
<dbReference type="RefSeq" id="WP_196288475.1">
    <property type="nucleotide sequence ID" value="NZ_JADQDP010000006.1"/>
</dbReference>
<dbReference type="InterPro" id="IPR052387">
    <property type="entry name" value="Fibrocystin"/>
</dbReference>
<dbReference type="Pfam" id="PF01833">
    <property type="entry name" value="TIG"/>
    <property type="match status" value="5"/>
</dbReference>
<organism evidence="4 5">
    <name type="scientific">Hymenobacter properus</name>
    <dbReference type="NCBI Taxonomy" id="2791026"/>
    <lineage>
        <taxon>Bacteria</taxon>
        <taxon>Pseudomonadati</taxon>
        <taxon>Bacteroidota</taxon>
        <taxon>Cytophagia</taxon>
        <taxon>Cytophagales</taxon>
        <taxon>Hymenobacteraceae</taxon>
        <taxon>Hymenobacter</taxon>
    </lineage>
</organism>
<dbReference type="SMART" id="SM00429">
    <property type="entry name" value="IPT"/>
    <property type="match status" value="3"/>
</dbReference>
<evidence type="ECO:0000313" key="4">
    <source>
        <dbReference type="EMBL" id="MBF9144120.1"/>
    </source>
</evidence>
<dbReference type="EMBL" id="JADQDP010000006">
    <property type="protein sequence ID" value="MBF9144120.1"/>
    <property type="molecule type" value="Genomic_DNA"/>
</dbReference>
<name>A0A931FML9_9BACT</name>
<feature type="signal peptide" evidence="2">
    <location>
        <begin position="1"/>
        <end position="26"/>
    </location>
</feature>
<dbReference type="Proteomes" id="UP000645610">
    <property type="component" value="Unassembled WGS sequence"/>
</dbReference>
<feature type="chain" id="PRO_5037449876" evidence="2">
    <location>
        <begin position="27"/>
        <end position="1042"/>
    </location>
</feature>
<dbReference type="InterPro" id="IPR002909">
    <property type="entry name" value="IPT_dom"/>
</dbReference>
<feature type="domain" description="IPT/TIG" evidence="3">
    <location>
        <begin position="875"/>
        <end position="956"/>
    </location>
</feature>
<dbReference type="InterPro" id="IPR026444">
    <property type="entry name" value="Secre_tail"/>
</dbReference>
<comment type="caution">
    <text evidence="4">The sequence shown here is derived from an EMBL/GenBank/DDBJ whole genome shotgun (WGS) entry which is preliminary data.</text>
</comment>
<keyword evidence="5" id="KW-1185">Reference proteome</keyword>
<dbReference type="PANTHER" id="PTHR46769">
    <property type="entry name" value="POLYCYSTIC KIDNEY AND HEPATIC DISEASE 1 (AUTOSOMAL RECESSIVE)-LIKE 1"/>
    <property type="match status" value="1"/>
</dbReference>
<dbReference type="Gene3D" id="2.60.40.10">
    <property type="entry name" value="Immunoglobulins"/>
    <property type="match status" value="5"/>
</dbReference>